<dbReference type="EMBL" id="BAUU01000015">
    <property type="protein sequence ID" value="GAE30984.1"/>
    <property type="molecule type" value="Genomic_DNA"/>
</dbReference>
<dbReference type="Gene3D" id="3.40.50.300">
    <property type="entry name" value="P-loop containing nucleotide triphosphate hydrolases"/>
    <property type="match status" value="1"/>
</dbReference>
<proteinExistence type="predicted"/>
<comment type="caution">
    <text evidence="1">The sequence shown here is derived from an EMBL/GenBank/DDBJ whole genome shotgun (WGS) entry which is preliminary data.</text>
</comment>
<keyword evidence="2" id="KW-1185">Reference proteome</keyword>
<dbReference type="GO" id="GO:0008146">
    <property type="term" value="F:sulfotransferase activity"/>
    <property type="evidence" value="ECO:0007669"/>
    <property type="project" value="InterPro"/>
</dbReference>
<dbReference type="STRING" id="1236971.JCM9152_2419"/>
<evidence type="ECO:0000313" key="2">
    <source>
        <dbReference type="Proteomes" id="UP000018895"/>
    </source>
</evidence>
<dbReference type="InterPro" id="IPR053259">
    <property type="entry name" value="Golvesin-related_Golgi"/>
</dbReference>
<dbReference type="Proteomes" id="UP000018895">
    <property type="component" value="Unassembled WGS sequence"/>
</dbReference>
<name>W4QI40_9BACI</name>
<dbReference type="Pfam" id="PF03567">
    <property type="entry name" value="Sulfotransfer_2"/>
    <property type="match status" value="1"/>
</dbReference>
<dbReference type="AlphaFoldDB" id="W4QI40"/>
<protein>
    <recommendedName>
        <fullName evidence="3">Sulfotransferase family protein</fullName>
    </recommendedName>
</protein>
<evidence type="ECO:0000313" key="1">
    <source>
        <dbReference type="EMBL" id="GAE30984.1"/>
    </source>
</evidence>
<sequence length="213" mass="24943">MYKDKTVIFIHIPKTGGTSLAEMIKKHYNPAEVQEVKFASINTIKKINENIKLVTGHHVFGHYQDTGPCVYVTMLRDPVERLISQYYYDKYVLKIDGIARYSLEEYAQLDYNVNLQTKYIAGGTVNVKQAISNLKTFAFFGITEMFSESLVLMEKTFGWKNSPYSKINVNEKKPKIETIPKETIEKIEKANFFDIQLYKWAKKHFEKRLRYNK</sequence>
<evidence type="ECO:0008006" key="3">
    <source>
        <dbReference type="Google" id="ProtNLM"/>
    </source>
</evidence>
<dbReference type="GO" id="GO:0016020">
    <property type="term" value="C:membrane"/>
    <property type="evidence" value="ECO:0007669"/>
    <property type="project" value="InterPro"/>
</dbReference>
<dbReference type="InterPro" id="IPR027417">
    <property type="entry name" value="P-loop_NTPase"/>
</dbReference>
<dbReference type="PANTHER" id="PTHR32301">
    <property type="entry name" value="COUNTIN RECEPTOR CNR3-RELATED"/>
    <property type="match status" value="1"/>
</dbReference>
<dbReference type="RefSeq" id="WP_035344140.1">
    <property type="nucleotide sequence ID" value="NZ_BAUU01000015.1"/>
</dbReference>
<dbReference type="SUPFAM" id="SSF52540">
    <property type="entry name" value="P-loop containing nucleoside triphosphate hydrolases"/>
    <property type="match status" value="1"/>
</dbReference>
<organism evidence="1 2">
    <name type="scientific">Halalkalibacter hemicellulosilyticusJCM 9152</name>
    <dbReference type="NCBI Taxonomy" id="1236971"/>
    <lineage>
        <taxon>Bacteria</taxon>
        <taxon>Bacillati</taxon>
        <taxon>Bacillota</taxon>
        <taxon>Bacilli</taxon>
        <taxon>Bacillales</taxon>
        <taxon>Bacillaceae</taxon>
        <taxon>Halalkalibacter</taxon>
    </lineage>
</organism>
<accession>W4QI40</accession>
<dbReference type="PANTHER" id="PTHR32301:SF6">
    <property type="entry name" value="GOLVESIN-RELATED"/>
    <property type="match status" value="1"/>
</dbReference>
<reference evidence="1" key="1">
    <citation type="journal article" date="2014" name="Genome Announc.">
        <title>Draft Genome Sequences of Three Alkaliphilic Bacillus Strains, Bacillus wakoensis JCM 9140T, Bacillus akibai JCM 9157T, and Bacillus hemicellulosilyticus JCM 9152T.</title>
        <authorList>
            <person name="Yuki M."/>
            <person name="Oshima K."/>
            <person name="Suda W."/>
            <person name="Oshida Y."/>
            <person name="Kitamura K."/>
            <person name="Iida T."/>
            <person name="Hattori M."/>
            <person name="Ohkuma M."/>
        </authorList>
    </citation>
    <scope>NUCLEOTIDE SEQUENCE [LARGE SCALE GENOMIC DNA]</scope>
    <source>
        <strain evidence="1">JCM 9152</strain>
    </source>
</reference>
<dbReference type="OrthoDB" id="7981249at2"/>
<dbReference type="InterPro" id="IPR005331">
    <property type="entry name" value="Sulfotransferase"/>
</dbReference>
<gene>
    <name evidence="1" type="ORF">JCM9152_2419</name>
</gene>